<reference evidence="2 3" key="1">
    <citation type="journal article" date="2020" name="ISME J.">
        <title>Uncovering the hidden diversity of litter-decomposition mechanisms in mushroom-forming fungi.</title>
        <authorList>
            <person name="Floudas D."/>
            <person name="Bentzer J."/>
            <person name="Ahren D."/>
            <person name="Johansson T."/>
            <person name="Persson P."/>
            <person name="Tunlid A."/>
        </authorList>
    </citation>
    <scope>NUCLEOTIDE SEQUENCE [LARGE SCALE GENOMIC DNA]</scope>
    <source>
        <strain evidence="2 3">CBS 661.87</strain>
    </source>
</reference>
<evidence type="ECO:0000256" key="1">
    <source>
        <dbReference type="SAM" id="MobiDB-lite"/>
    </source>
</evidence>
<dbReference type="AlphaFoldDB" id="A0A8H5GMT3"/>
<feature type="compositionally biased region" description="Basic residues" evidence="1">
    <location>
        <begin position="118"/>
        <end position="136"/>
    </location>
</feature>
<proteinExistence type="predicted"/>
<dbReference type="EMBL" id="JAACJP010000063">
    <property type="protein sequence ID" value="KAF5367887.1"/>
    <property type="molecule type" value="Genomic_DNA"/>
</dbReference>
<gene>
    <name evidence="2" type="ORF">D9615_010483</name>
</gene>
<feature type="region of interest" description="Disordered" evidence="1">
    <location>
        <begin position="107"/>
        <end position="183"/>
    </location>
</feature>
<sequence length="245" mass="28513">MQNAEIAGRRMQTAGRRTQDAQRSTQTTERRTQKHNADRETHNTETHNTARKNQPASTPTPPTSSRRRVPLRYAMLRACARGYQTRTRTWRDPIRCNICNRIESRIKSGSGRAAARQKSLKLKPNKSLNKSKKPAVRTRGESTPQTDSKTKTKEYDATKKARGRNPIEDARQSQTHRSAGDRTWARLQSRGWWSEAKPEESRPRTWFSVAVEWKYALYYMSKTRCWSAARRRDTRPKLKWQNALT</sequence>
<comment type="caution">
    <text evidence="2">The sequence shown here is derived from an EMBL/GenBank/DDBJ whole genome shotgun (WGS) entry which is preliminary data.</text>
</comment>
<evidence type="ECO:0000313" key="3">
    <source>
        <dbReference type="Proteomes" id="UP000565441"/>
    </source>
</evidence>
<evidence type="ECO:0000313" key="2">
    <source>
        <dbReference type="EMBL" id="KAF5367887.1"/>
    </source>
</evidence>
<feature type="compositionally biased region" description="Basic and acidic residues" evidence="1">
    <location>
        <begin position="148"/>
        <end position="171"/>
    </location>
</feature>
<accession>A0A8H5GMT3</accession>
<feature type="region of interest" description="Disordered" evidence="1">
    <location>
        <begin position="1"/>
        <end position="70"/>
    </location>
</feature>
<protein>
    <submittedName>
        <fullName evidence="2">Uncharacterized protein</fullName>
    </submittedName>
</protein>
<keyword evidence="3" id="KW-1185">Reference proteome</keyword>
<dbReference type="Proteomes" id="UP000565441">
    <property type="component" value="Unassembled WGS sequence"/>
</dbReference>
<name>A0A8H5GMT3_9AGAR</name>
<organism evidence="2 3">
    <name type="scientific">Tricholomella constricta</name>
    <dbReference type="NCBI Taxonomy" id="117010"/>
    <lineage>
        <taxon>Eukaryota</taxon>
        <taxon>Fungi</taxon>
        <taxon>Dikarya</taxon>
        <taxon>Basidiomycota</taxon>
        <taxon>Agaricomycotina</taxon>
        <taxon>Agaricomycetes</taxon>
        <taxon>Agaricomycetidae</taxon>
        <taxon>Agaricales</taxon>
        <taxon>Tricholomatineae</taxon>
        <taxon>Lyophyllaceae</taxon>
        <taxon>Tricholomella</taxon>
    </lineage>
</organism>
<feature type="compositionally biased region" description="Basic and acidic residues" evidence="1">
    <location>
        <begin position="28"/>
        <end position="45"/>
    </location>
</feature>